<dbReference type="GO" id="GO:0005634">
    <property type="term" value="C:nucleus"/>
    <property type="evidence" value="ECO:0007669"/>
    <property type="project" value="TreeGrafter"/>
</dbReference>
<evidence type="ECO:0000259" key="5">
    <source>
        <dbReference type="PROSITE" id="PS50112"/>
    </source>
</evidence>
<feature type="domain" description="PAS" evidence="5">
    <location>
        <begin position="407"/>
        <end position="464"/>
    </location>
</feature>
<feature type="region of interest" description="Disordered" evidence="4">
    <location>
        <begin position="961"/>
        <end position="1038"/>
    </location>
</feature>
<evidence type="ECO:0000256" key="3">
    <source>
        <dbReference type="ARBA" id="ARBA00022991"/>
    </source>
</evidence>
<accession>A0AAW0FEW1</accession>
<dbReference type="Gene3D" id="3.30.450.20">
    <property type="entry name" value="PAS domain"/>
    <property type="match status" value="2"/>
</dbReference>
<feature type="region of interest" description="Disordered" evidence="4">
    <location>
        <begin position="1"/>
        <end position="39"/>
    </location>
</feature>
<evidence type="ECO:0000313" key="6">
    <source>
        <dbReference type="EMBL" id="KAK7680243.1"/>
    </source>
</evidence>
<evidence type="ECO:0000256" key="4">
    <source>
        <dbReference type="SAM" id="MobiDB-lite"/>
    </source>
</evidence>
<dbReference type="PANTHER" id="PTHR47429">
    <property type="entry name" value="PROTEIN TWIN LOV 1"/>
    <property type="match status" value="1"/>
</dbReference>
<feature type="compositionally biased region" description="Basic and acidic residues" evidence="4">
    <location>
        <begin position="1029"/>
        <end position="1038"/>
    </location>
</feature>
<dbReference type="PANTHER" id="PTHR47429:SF7">
    <property type="entry name" value="GATA-FACTOR"/>
    <property type="match status" value="1"/>
</dbReference>
<feature type="compositionally biased region" description="Low complexity" evidence="4">
    <location>
        <begin position="983"/>
        <end position="994"/>
    </location>
</feature>
<sequence>MPFERYLSDTPELQHDDSQNNLDFSSNARDPSANNTPDVFSTNVHFQVPQLMMGPTVAPGGGAEVLPTGLLPTPDAFSASWAATSAVASLASHSTSFPPHFSQASLSLSYDAPRKSSAEYRFSPPLPPPPSHPQTLVTPSPLGLPVYSASGFDLLSILSRVATRPNPKIVLGPVDMSCSFVVTDSRRFDNPIVYASPTFCRLTGYTESEVINRNCRFLQHPEGNVNKGDERTDTSPDAVNQLRNAVISNKECQTSLINYRKGGAAFVNLITVIPVPGGVTDVPEEAEDSLYYVGFQVDLTEQPNAILNKLRDGTYILNYSHPDHPTAGPSLKDWRTNSALMSGASKQLRAMLTDPKFTTSIPLALATTSLSPLSSSNNGSTSERTSSDPYDGNKLLHLLLLQMIPGDFVHVVSLKGAFLYVAPNVKRILGYGPEELVGKSINEFAHPADVVPLMRELKESSTAAHAAATAAALSATSLVNPQSPDSNSGSGTQCASAKVVDLLFRIKAKTADGAMEYVWLESRGRLHIEPGKGRKAIILSGRVRRMPTLHWGQITRHIPSTNPSPAEVDQHASPAEFTDFWGLLSRHGTFLFVASAIRYVLGWGAGEVIGRPIIDLVPSSSSSSSSAAGDPQNQNQPQKQMLEQTLLSVQNNPRCEIQMVECEMGKKDGGVVSVKVLFFRPSPSTPLAGDSTPSSAPYTSLGSVAGQNNPSRPIVCHVRVVSPSSGSFQHSAISVSDSPSPSSAQIGSRRHAASEDVFAEIDPSKDTSWQYELQQLKYTNQRLVEEVRELEEELGIEPRYGDLPPSTADSNPPSLDTGPGGGGGGGERPMSSGGRAQEGEPVLLHRYDTEMLSSSSAVGTSTSGEYNNIGMGVGVGASMSMGGWATPSPAPVPPTMQISRSAPRSTSHTHQHLPVSLSMPLPVPRSGGLSHAHMQQMPYISQSQHHHHQQPQTHMRAYTQLPQHHQHSHSPHAQVHPGHHQQQHLQSHPQQHNQGYSHQYQEQERRRAQTYSYSSHLKRPWDATGDGDDYVRERERDH</sequence>
<dbReference type="NCBIfam" id="TIGR00229">
    <property type="entry name" value="sensory_box"/>
    <property type="match status" value="1"/>
</dbReference>
<name>A0AAW0FEW1_9APHY</name>
<feature type="compositionally biased region" description="Polar residues" evidence="4">
    <location>
        <begin position="899"/>
        <end position="908"/>
    </location>
</feature>
<dbReference type="CDD" id="cd00130">
    <property type="entry name" value="PAS"/>
    <property type="match status" value="3"/>
</dbReference>
<feature type="compositionally biased region" description="Polar residues" evidence="4">
    <location>
        <begin position="19"/>
        <end position="39"/>
    </location>
</feature>
<feature type="region of interest" description="Disordered" evidence="4">
    <location>
        <begin position="685"/>
        <end position="710"/>
    </location>
</feature>
<dbReference type="SUPFAM" id="SSF55785">
    <property type="entry name" value="PYP-like sensor domain (PAS domain)"/>
    <property type="match status" value="2"/>
</dbReference>
<reference evidence="6 7" key="1">
    <citation type="submission" date="2022-09" db="EMBL/GenBank/DDBJ databases">
        <authorList>
            <person name="Palmer J.M."/>
        </authorList>
    </citation>
    <scope>NUCLEOTIDE SEQUENCE [LARGE SCALE GENOMIC DNA]</scope>
    <source>
        <strain evidence="6 7">DSM 7382</strain>
    </source>
</reference>
<feature type="region of interest" description="Disordered" evidence="4">
    <location>
        <begin position="899"/>
        <end position="918"/>
    </location>
</feature>
<dbReference type="InterPro" id="IPR013655">
    <property type="entry name" value="PAS_fold_3"/>
</dbReference>
<organism evidence="6 7">
    <name type="scientific">Cerrena zonata</name>
    <dbReference type="NCBI Taxonomy" id="2478898"/>
    <lineage>
        <taxon>Eukaryota</taxon>
        <taxon>Fungi</taxon>
        <taxon>Dikarya</taxon>
        <taxon>Basidiomycota</taxon>
        <taxon>Agaricomycotina</taxon>
        <taxon>Agaricomycetes</taxon>
        <taxon>Polyporales</taxon>
        <taxon>Cerrenaceae</taxon>
        <taxon>Cerrena</taxon>
    </lineage>
</organism>
<dbReference type="AlphaFoldDB" id="A0AAW0FEW1"/>
<dbReference type="Pfam" id="PF08447">
    <property type="entry name" value="PAS_3"/>
    <property type="match status" value="1"/>
</dbReference>
<feature type="domain" description="PAS" evidence="5">
    <location>
        <begin position="189"/>
        <end position="222"/>
    </location>
</feature>
<feature type="region of interest" description="Disordered" evidence="4">
    <location>
        <begin position="727"/>
        <end position="751"/>
    </location>
</feature>
<comment type="caution">
    <text evidence="6">The sequence shown here is derived from an EMBL/GenBank/DDBJ whole genome shotgun (WGS) entry which is preliminary data.</text>
</comment>
<dbReference type="SMART" id="SM00091">
    <property type="entry name" value="PAS"/>
    <property type="match status" value="3"/>
</dbReference>
<keyword evidence="2" id="KW-0288">FMN</keyword>
<dbReference type="InterPro" id="IPR035965">
    <property type="entry name" value="PAS-like_dom_sf"/>
</dbReference>
<dbReference type="InterPro" id="IPR000014">
    <property type="entry name" value="PAS"/>
</dbReference>
<dbReference type="Proteomes" id="UP001385951">
    <property type="component" value="Unassembled WGS sequence"/>
</dbReference>
<proteinExistence type="predicted"/>
<feature type="compositionally biased region" description="Polar residues" evidence="4">
    <location>
        <begin position="691"/>
        <end position="710"/>
    </location>
</feature>
<keyword evidence="1" id="KW-0285">Flavoprotein</keyword>
<dbReference type="PROSITE" id="PS50112">
    <property type="entry name" value="PAS"/>
    <property type="match status" value="2"/>
</dbReference>
<dbReference type="Pfam" id="PF13426">
    <property type="entry name" value="PAS_9"/>
    <property type="match status" value="1"/>
</dbReference>
<evidence type="ECO:0000313" key="7">
    <source>
        <dbReference type="Proteomes" id="UP001385951"/>
    </source>
</evidence>
<keyword evidence="7" id="KW-1185">Reference proteome</keyword>
<feature type="compositionally biased region" description="Low complexity" evidence="4">
    <location>
        <begin position="731"/>
        <end position="747"/>
    </location>
</feature>
<feature type="region of interest" description="Disordered" evidence="4">
    <location>
        <begin position="795"/>
        <end position="837"/>
    </location>
</feature>
<evidence type="ECO:0000256" key="1">
    <source>
        <dbReference type="ARBA" id="ARBA00022630"/>
    </source>
</evidence>
<keyword evidence="3" id="KW-0157">Chromophore</keyword>
<feature type="compositionally biased region" description="Gly residues" evidence="4">
    <location>
        <begin position="818"/>
        <end position="827"/>
    </location>
</feature>
<gene>
    <name evidence="6" type="ORF">QCA50_016752</name>
</gene>
<evidence type="ECO:0000256" key="2">
    <source>
        <dbReference type="ARBA" id="ARBA00022643"/>
    </source>
</evidence>
<protein>
    <recommendedName>
        <fullName evidence="5">PAS domain-containing protein</fullName>
    </recommendedName>
</protein>
<dbReference type="EMBL" id="JASBNA010000051">
    <property type="protein sequence ID" value="KAK7680243.1"/>
    <property type="molecule type" value="Genomic_DNA"/>
</dbReference>